<dbReference type="PROSITE" id="PS50088">
    <property type="entry name" value="ANK_REPEAT"/>
    <property type="match status" value="1"/>
</dbReference>
<dbReference type="Pfam" id="PF10188">
    <property type="entry name" value="Oscp1"/>
    <property type="match status" value="1"/>
</dbReference>
<keyword evidence="3" id="KW-0472">Membrane</keyword>
<feature type="region of interest" description="Disordered" evidence="2">
    <location>
        <begin position="1428"/>
        <end position="1453"/>
    </location>
</feature>
<feature type="transmembrane region" description="Helical" evidence="3">
    <location>
        <begin position="694"/>
        <end position="713"/>
    </location>
</feature>
<keyword evidence="3" id="KW-1133">Transmembrane helix</keyword>
<feature type="transmembrane region" description="Helical" evidence="3">
    <location>
        <begin position="733"/>
        <end position="752"/>
    </location>
</feature>
<dbReference type="InterPro" id="IPR049452">
    <property type="entry name" value="Anoctamin_TM"/>
</dbReference>
<dbReference type="Pfam" id="PF00023">
    <property type="entry name" value="Ank"/>
    <property type="match status" value="2"/>
</dbReference>
<reference evidence="5" key="1">
    <citation type="submission" date="2018-07" db="EMBL/GenBank/DDBJ databases">
        <title>Annotation of Aphanomyces astaci genome assembly.</title>
        <authorList>
            <person name="Studholme D.J."/>
        </authorList>
    </citation>
    <scope>NUCLEOTIDE SEQUENCE [LARGE SCALE GENOMIC DNA]</scope>
    <source>
        <strain evidence="5">Pc</strain>
    </source>
</reference>
<evidence type="ECO:0000256" key="2">
    <source>
        <dbReference type="SAM" id="MobiDB-lite"/>
    </source>
</evidence>
<keyword evidence="6" id="KW-1185">Reference proteome</keyword>
<dbReference type="VEuPathDB" id="FungiDB:H257_03388"/>
<keyword evidence="3" id="KW-0812">Transmembrane</keyword>
<feature type="domain" description="Anoctamin transmembrane" evidence="4">
    <location>
        <begin position="626"/>
        <end position="834"/>
    </location>
</feature>
<dbReference type="PROSITE" id="PS50297">
    <property type="entry name" value="ANK_REP_REGION"/>
    <property type="match status" value="1"/>
</dbReference>
<proteinExistence type="predicted"/>
<evidence type="ECO:0000256" key="3">
    <source>
        <dbReference type="SAM" id="Phobius"/>
    </source>
</evidence>
<comment type="caution">
    <text evidence="5">The sequence shown here is derived from an EMBL/GenBank/DDBJ whole genome shotgun (WGS) entry which is preliminary data.</text>
</comment>
<evidence type="ECO:0000313" key="6">
    <source>
        <dbReference type="Proteomes" id="UP000284702"/>
    </source>
</evidence>
<dbReference type="GO" id="GO:0005737">
    <property type="term" value="C:cytoplasm"/>
    <property type="evidence" value="ECO:0007669"/>
    <property type="project" value="TreeGrafter"/>
</dbReference>
<dbReference type="EMBL" id="MZMZ02002148">
    <property type="protein sequence ID" value="RQM27126.1"/>
    <property type="molecule type" value="Genomic_DNA"/>
</dbReference>
<accession>A0A3R7X4E9</accession>
<dbReference type="Pfam" id="PF04547">
    <property type="entry name" value="Anoctamin"/>
    <property type="match status" value="1"/>
</dbReference>
<dbReference type="Gene3D" id="1.25.40.20">
    <property type="entry name" value="Ankyrin repeat-containing domain"/>
    <property type="match status" value="2"/>
</dbReference>
<dbReference type="InterPro" id="IPR019332">
    <property type="entry name" value="OSCP1"/>
</dbReference>
<dbReference type="VEuPathDB" id="FungiDB:H257_03386"/>
<dbReference type="InterPro" id="IPR036770">
    <property type="entry name" value="Ankyrin_rpt-contain_sf"/>
</dbReference>
<organism evidence="5 6">
    <name type="scientific">Aphanomyces astaci</name>
    <name type="common">Crayfish plague agent</name>
    <dbReference type="NCBI Taxonomy" id="112090"/>
    <lineage>
        <taxon>Eukaryota</taxon>
        <taxon>Sar</taxon>
        <taxon>Stramenopiles</taxon>
        <taxon>Oomycota</taxon>
        <taxon>Saprolegniomycetes</taxon>
        <taxon>Saprolegniales</taxon>
        <taxon>Verrucalvaceae</taxon>
        <taxon>Aphanomyces</taxon>
    </lineage>
</organism>
<feature type="repeat" description="ANK" evidence="1">
    <location>
        <begin position="8"/>
        <end position="29"/>
    </location>
</feature>
<evidence type="ECO:0000259" key="4">
    <source>
        <dbReference type="Pfam" id="PF04547"/>
    </source>
</evidence>
<feature type="compositionally biased region" description="Basic and acidic residues" evidence="2">
    <location>
        <begin position="1330"/>
        <end position="1349"/>
    </location>
</feature>
<feature type="transmembrane region" description="Helical" evidence="3">
    <location>
        <begin position="773"/>
        <end position="796"/>
    </location>
</feature>
<feature type="transmembrane region" description="Helical" evidence="3">
    <location>
        <begin position="808"/>
        <end position="830"/>
    </location>
</feature>
<keyword evidence="1" id="KW-0040">ANK repeat</keyword>
<feature type="transmembrane region" description="Helical" evidence="3">
    <location>
        <begin position="616"/>
        <end position="636"/>
    </location>
</feature>
<dbReference type="PANTHER" id="PTHR21439:SF0">
    <property type="entry name" value="PROTEIN OSCP1"/>
    <property type="match status" value="1"/>
</dbReference>
<dbReference type="InterPro" id="IPR002110">
    <property type="entry name" value="Ankyrin_rpt"/>
</dbReference>
<feature type="compositionally biased region" description="Basic and acidic residues" evidence="2">
    <location>
        <begin position="1433"/>
        <end position="1442"/>
    </location>
</feature>
<gene>
    <name evidence="5" type="ORF">B5M09_007203</name>
</gene>
<evidence type="ECO:0000313" key="5">
    <source>
        <dbReference type="EMBL" id="RQM27126.1"/>
    </source>
</evidence>
<dbReference type="PANTHER" id="PTHR21439">
    <property type="entry name" value="OXIDORED-NITRO DOMAIN-CONTAINING PROTEIN"/>
    <property type="match status" value="1"/>
</dbReference>
<dbReference type="GO" id="GO:0005886">
    <property type="term" value="C:plasma membrane"/>
    <property type="evidence" value="ECO:0007669"/>
    <property type="project" value="TreeGrafter"/>
</dbReference>
<dbReference type="Proteomes" id="UP000284702">
    <property type="component" value="Unassembled WGS sequence"/>
</dbReference>
<dbReference type="SMART" id="SM00248">
    <property type="entry name" value="ANK"/>
    <property type="match status" value="4"/>
</dbReference>
<name>A0A3R7X4E9_APHAT</name>
<evidence type="ECO:0000256" key="1">
    <source>
        <dbReference type="PROSITE-ProRule" id="PRU00023"/>
    </source>
</evidence>
<dbReference type="SUPFAM" id="SSF48403">
    <property type="entry name" value="Ankyrin repeat"/>
    <property type="match status" value="1"/>
</dbReference>
<feature type="region of interest" description="Disordered" evidence="2">
    <location>
        <begin position="1321"/>
        <end position="1357"/>
    </location>
</feature>
<sequence>MLQQVDQAGRSALHAACIGGQLSVVRLLLGRECQVFFPGRSREDAEDLLVPCGPNVKVVMKRKEDAHVPSALLQLPREVVVQAKDLANGIMYLDYYGNAPIQCISCFGCGTEMKHVRDSVEIAAELLRSGCQCNTSKTANNWTPLHWSAFNGHHDLTALLLNPQLCCDEHNNVVSAVQFAVPLVCSEGLYPVDVAGRMGLQLRDEMAAWKQSLANEATTFDGFEIDYRDWRLHLDHVLVVKEFVRDYVAQAHHPYQYAQRLAKCVEVSSSKTKPRRKRPVPFTEADIVRYGQHLLYWCAGLNMLDEAIVLLNLTFQNDTTTTASTTTSRLAPLYPIQYEDCKSQSALHLACIMGHTTMVHTLLTRVIALYTSSVSLAKTPSSTLPSKVHPVLRGISAKDIPFTALAGWLNHRLETPLYLAGLYNRADVATSLLSILPPATVQTELHVQNIEGSTLSDMANDAVRTALNLATTALFPHEYVLVFRRKYRLFRKTLQDVLEEESSRAPSLLAASVGSTQQLRWWRDPWFDYLAVGATDVVLAQKAEHMQLMHRRRGSSQMHVFHASDKHEFEPFRSLQRQLVVFNLIRDNVNLKRHLQRGTIFDLFPLHDVVGHNAIAAHWVLGHGVMLVLVWITFLVERWKRKRAEMLCNWGLPAPDGGSAGGLVSAEFHGDFVVDTATNERIVEFPMSVRTLRIYVGMPLLMAMVALAVLSFIGMKDLRARNAATSSDDTAAFMPVISALNAVAIILLDKVYSKVAHGLTHWENHRTVSDFESMLALKLFWFKFINAFMSLFWTAFVDREFDRLRYDLMTILFFRQASTILMSNLVPLLLVRYRAAVTVNCALLYLTTDIHAYLPTSFFAADAATSTAKLWVLLGVEHLVLGIKAAMALGIPDSPPWVDAYYAKLAKTHLISPPPTRSAEVTAVGEASNNADKHGSFEVETMECMEQPTVDTKDSGQFDIAPDDQVLFALPPESLSTRTSFVDGTTAIPATTSSSKENVPSTYEKQSLTIQALQIELAAMQASRDAALARIRVLESRASTQDDGSCRFCDGCAPFLVDVVKTMYNTKFISELFRPHHMYSNVSTRQIFDRLAHSSIMRLNQSSMDKLYGLMRMGFKYNILACSSADQLVQVTMNHLRSIKEIVTTDEATSLIEEAIVLTANVYGTMSHGNFLLLKQNLCRFFQDVRIKVSLFLQSEIQNGDGSFVLRADGPVATGGDIPGTVRSVPPPSTSMLLQKLVDLTCDDVCILRSYYNASGDIESEDSIAMDNARGVVPFDDKPILSRDPSLCPFGGNLYDLGDLVFRMQLIEQVLFVGRYVPNAKPGPKSAPKTGEEMAAEAKKGSKGGDDKQPSPPKQWKATAADGLNLLADLLGAKDSSATDAKPWKINLFADDPDDEYAFKDDGDDEGQVQTITIDALSDRKTTKALLDEFEDDKPQDKKGGDTDDLLSLMDST</sequence>
<protein>
    <recommendedName>
        <fullName evidence="4">Anoctamin transmembrane domain-containing protein</fullName>
    </recommendedName>
</protein>